<feature type="non-terminal residue" evidence="8">
    <location>
        <position position="1"/>
    </location>
</feature>
<dbReference type="Gene3D" id="2.40.170.20">
    <property type="entry name" value="TonB-dependent receptor, beta-barrel domain"/>
    <property type="match status" value="1"/>
</dbReference>
<proteinExistence type="predicted"/>
<evidence type="ECO:0000256" key="2">
    <source>
        <dbReference type="ARBA" id="ARBA00022448"/>
    </source>
</evidence>
<dbReference type="InterPro" id="IPR036942">
    <property type="entry name" value="Beta-barrel_TonB_sf"/>
</dbReference>
<dbReference type="SUPFAM" id="SSF56935">
    <property type="entry name" value="Porins"/>
    <property type="match status" value="1"/>
</dbReference>
<evidence type="ECO:0000256" key="5">
    <source>
        <dbReference type="ARBA" id="ARBA00023136"/>
    </source>
</evidence>
<evidence type="ECO:0000256" key="6">
    <source>
        <dbReference type="ARBA" id="ARBA00023237"/>
    </source>
</evidence>
<comment type="subcellular location">
    <subcellularLocation>
        <location evidence="1">Cell outer membrane</location>
        <topology evidence="1">Multi-pass membrane protein</topology>
    </subcellularLocation>
</comment>
<feature type="non-terminal residue" evidence="8">
    <location>
        <position position="379"/>
    </location>
</feature>
<organism evidence="8">
    <name type="scientific">human gut metagenome</name>
    <dbReference type="NCBI Taxonomy" id="408170"/>
    <lineage>
        <taxon>unclassified sequences</taxon>
        <taxon>metagenomes</taxon>
        <taxon>organismal metagenomes</taxon>
    </lineage>
</organism>
<keyword evidence="5" id="KW-0472">Membrane</keyword>
<gene>
    <name evidence="8" type="ORF">LEA_02971</name>
</gene>
<keyword evidence="3" id="KW-0812">Transmembrane</keyword>
<feature type="domain" description="TonB-dependent receptor-like beta-barrel" evidence="7">
    <location>
        <begin position="18"/>
        <end position="335"/>
    </location>
</feature>
<evidence type="ECO:0000256" key="1">
    <source>
        <dbReference type="ARBA" id="ARBA00004571"/>
    </source>
</evidence>
<protein>
    <submittedName>
        <fullName evidence="8">TonB-dependent receptor plug domain protein</fullName>
    </submittedName>
</protein>
<accession>K1ULD7</accession>
<reference evidence="8" key="1">
    <citation type="journal article" date="2013" name="Environ. Microbiol.">
        <title>Microbiota from the distal guts of lean and obese adolescents exhibit partial functional redundancy besides clear differences in community structure.</title>
        <authorList>
            <person name="Ferrer M."/>
            <person name="Ruiz A."/>
            <person name="Lanza F."/>
            <person name="Haange S.B."/>
            <person name="Oberbach A."/>
            <person name="Till H."/>
            <person name="Bargiela R."/>
            <person name="Campoy C."/>
            <person name="Segura M.T."/>
            <person name="Richter M."/>
            <person name="von Bergen M."/>
            <person name="Seifert J."/>
            <person name="Suarez A."/>
        </authorList>
    </citation>
    <scope>NUCLEOTIDE SEQUENCE</scope>
</reference>
<evidence type="ECO:0000256" key="4">
    <source>
        <dbReference type="ARBA" id="ARBA00023077"/>
    </source>
</evidence>
<dbReference type="InterPro" id="IPR039426">
    <property type="entry name" value="TonB-dep_rcpt-like"/>
</dbReference>
<keyword evidence="6" id="KW-0998">Cell outer membrane</keyword>
<name>K1ULD7_9ZZZZ</name>
<sequence length="379" mass="43299">YQKQMTDFTYFSGMWQATDIQETTKTIPSKDYYIARHFFDTRNSFNAYATYKIDVAQDHHFSLMAGFSQEDYDYKYYNTQAEEQALIDIPSMGNAQGKVTVSDSYADFGIRSGFFRFNYDYKGKYILEVSGRYDGSSKFPKDSRFAFFPSFSMAWNVAEENFMSGTRKWLNQLKPRFSYGSIGNQASAGYYDYIASMGLSTKSTVWLNGNDDANYVTQLGTPGLVSANFTWETITTSNVGLDFALFNNRLTGMFEWFQRDTKDILSEGVDLPGVLGVAAPNQNVGKMRTRGWELQLGWRGNIGEKVQYNVGFNLWDYKSKVMKLNFNSSKSLGSLYEGMDVGEIWGYLYDGFYTVEDFKDTSSWELVDGVPTLQGYSPR</sequence>
<dbReference type="GO" id="GO:0009279">
    <property type="term" value="C:cell outer membrane"/>
    <property type="evidence" value="ECO:0007669"/>
    <property type="project" value="UniProtKB-SubCell"/>
</dbReference>
<dbReference type="InterPro" id="IPR000531">
    <property type="entry name" value="Beta-barrel_TonB"/>
</dbReference>
<evidence type="ECO:0000313" key="8">
    <source>
        <dbReference type="EMBL" id="EKC78935.1"/>
    </source>
</evidence>
<comment type="caution">
    <text evidence="8">The sequence shown here is derived from an EMBL/GenBank/DDBJ whole genome shotgun (WGS) entry which is preliminary data.</text>
</comment>
<keyword evidence="2" id="KW-0813">Transport</keyword>
<dbReference type="Pfam" id="PF00593">
    <property type="entry name" value="TonB_dep_Rec_b-barrel"/>
    <property type="match status" value="1"/>
</dbReference>
<dbReference type="AlphaFoldDB" id="K1ULD7"/>
<keyword evidence="8" id="KW-0675">Receptor</keyword>
<dbReference type="PROSITE" id="PS52016">
    <property type="entry name" value="TONB_DEPENDENT_REC_3"/>
    <property type="match status" value="1"/>
</dbReference>
<evidence type="ECO:0000259" key="7">
    <source>
        <dbReference type="Pfam" id="PF00593"/>
    </source>
</evidence>
<dbReference type="EMBL" id="AJWY01001997">
    <property type="protein sequence ID" value="EKC78935.1"/>
    <property type="molecule type" value="Genomic_DNA"/>
</dbReference>
<evidence type="ECO:0000256" key="3">
    <source>
        <dbReference type="ARBA" id="ARBA00022692"/>
    </source>
</evidence>
<keyword evidence="4" id="KW-0798">TonB box</keyword>